<dbReference type="OrthoDB" id="4480814at2759"/>
<accession>A0A9P4Z0D9</accession>
<dbReference type="PANTHER" id="PTHR28019:SF3">
    <property type="entry name" value="INTEGRAL MEMBRANE PROTEIN (AFU_ORTHOLOGUE AFUA_6G07470)"/>
    <property type="match status" value="1"/>
</dbReference>
<dbReference type="PANTHER" id="PTHR28019">
    <property type="entry name" value="CELL MEMBRANE PROTEIN YLR413W-RELATED"/>
    <property type="match status" value="1"/>
</dbReference>
<gene>
    <name evidence="3" type="ORF">GMORB2_3950</name>
</gene>
<dbReference type="GeneID" id="55970178"/>
<evidence type="ECO:0000256" key="1">
    <source>
        <dbReference type="SAM" id="MobiDB-lite"/>
    </source>
</evidence>
<evidence type="ECO:0000313" key="4">
    <source>
        <dbReference type="Proteomes" id="UP000749293"/>
    </source>
</evidence>
<protein>
    <submittedName>
        <fullName evidence="3">SUR7/PalI family</fullName>
    </submittedName>
</protein>
<evidence type="ECO:0000313" key="3">
    <source>
        <dbReference type="EMBL" id="KAF4125111.1"/>
    </source>
</evidence>
<organism evidence="3 4">
    <name type="scientific">Geosmithia morbida</name>
    <dbReference type="NCBI Taxonomy" id="1094350"/>
    <lineage>
        <taxon>Eukaryota</taxon>
        <taxon>Fungi</taxon>
        <taxon>Dikarya</taxon>
        <taxon>Ascomycota</taxon>
        <taxon>Pezizomycotina</taxon>
        <taxon>Sordariomycetes</taxon>
        <taxon>Hypocreomycetidae</taxon>
        <taxon>Hypocreales</taxon>
        <taxon>Bionectriaceae</taxon>
        <taxon>Geosmithia</taxon>
    </lineage>
</organism>
<dbReference type="InterPro" id="IPR052413">
    <property type="entry name" value="SUR7_domain"/>
</dbReference>
<dbReference type="GO" id="GO:0031505">
    <property type="term" value="P:fungal-type cell wall organization"/>
    <property type="evidence" value="ECO:0007669"/>
    <property type="project" value="TreeGrafter"/>
</dbReference>
<feature type="region of interest" description="Disordered" evidence="1">
    <location>
        <begin position="259"/>
        <end position="279"/>
    </location>
</feature>
<dbReference type="GO" id="GO:0051285">
    <property type="term" value="C:cell cortex of cell tip"/>
    <property type="evidence" value="ECO:0007669"/>
    <property type="project" value="TreeGrafter"/>
</dbReference>
<feature type="transmembrane region" description="Helical" evidence="2">
    <location>
        <begin position="7"/>
        <end position="31"/>
    </location>
</feature>
<comment type="caution">
    <text evidence="3">The sequence shown here is derived from an EMBL/GenBank/DDBJ whole genome shotgun (WGS) entry which is preliminary data.</text>
</comment>
<feature type="transmembrane region" description="Helical" evidence="2">
    <location>
        <begin position="229"/>
        <end position="256"/>
    </location>
</feature>
<feature type="compositionally biased region" description="Basic and acidic residues" evidence="1">
    <location>
        <begin position="259"/>
        <end position="277"/>
    </location>
</feature>
<keyword evidence="2" id="KW-0472">Membrane</keyword>
<keyword evidence="2" id="KW-1133">Transmembrane helix</keyword>
<feature type="transmembrane region" description="Helical" evidence="2">
    <location>
        <begin position="156"/>
        <end position="175"/>
    </location>
</feature>
<dbReference type="RefSeq" id="XP_035323763.1">
    <property type="nucleotide sequence ID" value="XM_035465926.1"/>
</dbReference>
<reference evidence="3" key="1">
    <citation type="submission" date="2020-03" db="EMBL/GenBank/DDBJ databases">
        <title>Site-based positive gene gene selection in Geosmithia morbida across the United States reveals a broad range of putative effectors and factors for local host and environmental adapation.</title>
        <authorList>
            <person name="Onufrak A."/>
            <person name="Murdoch R.W."/>
            <person name="Gazis R."/>
            <person name="Huff M."/>
            <person name="Staton M."/>
            <person name="Klingeman W."/>
            <person name="Hadziabdic D."/>
        </authorList>
    </citation>
    <scope>NUCLEOTIDE SEQUENCE</scope>
    <source>
        <strain evidence="3">1262</strain>
    </source>
</reference>
<dbReference type="EMBL" id="JAANYQ010000003">
    <property type="protein sequence ID" value="KAF4125111.1"/>
    <property type="molecule type" value="Genomic_DNA"/>
</dbReference>
<feature type="transmembrane region" description="Helical" evidence="2">
    <location>
        <begin position="187"/>
        <end position="214"/>
    </location>
</feature>
<feature type="region of interest" description="Disordered" evidence="1">
    <location>
        <begin position="332"/>
        <end position="353"/>
    </location>
</feature>
<name>A0A9P4Z0D9_9HYPO</name>
<keyword evidence="4" id="KW-1185">Reference proteome</keyword>
<dbReference type="Proteomes" id="UP000749293">
    <property type="component" value="Unassembled WGS sequence"/>
</dbReference>
<sequence length="353" mass="37435">MRPGRFVCVGIPLVLTIGAIIAFMVATLSGITHNGLFIFSIDLSKFDLDTDTLSSLASSLGLDLRRRADSSSSSTGLTASDLGLGDEYEISLWGYCEIDSDGNRDCTKGEYNWASKHIRSDFLDNLGSVSGVNITLPDELNTALNVFCTITRWTEIAFIASLASLGAVLLLGIFANCTRIMSCVTWLVGLVAIALSIAAAGLATAMATVVVAAVESQAKAYNVTGKISAGYLACVWIGVAFVLGATLFWLFSMCCCKPDHDSRRSRRRGDSVDDAEKLMPTGTYIPVGGNTTSNHHRDDSGEMITAYGGAAAGTGAGAAASYHNQFQPTYGEGYSHSPSIRSDGAYEPYKHRG</sequence>
<evidence type="ECO:0000256" key="2">
    <source>
        <dbReference type="SAM" id="Phobius"/>
    </source>
</evidence>
<dbReference type="GO" id="GO:0005886">
    <property type="term" value="C:plasma membrane"/>
    <property type="evidence" value="ECO:0007669"/>
    <property type="project" value="InterPro"/>
</dbReference>
<dbReference type="InterPro" id="IPR009571">
    <property type="entry name" value="SUR7/Rim9-like_fungi"/>
</dbReference>
<proteinExistence type="predicted"/>
<dbReference type="Pfam" id="PF06687">
    <property type="entry name" value="SUR7"/>
    <property type="match status" value="1"/>
</dbReference>
<keyword evidence="2" id="KW-0812">Transmembrane</keyword>
<dbReference type="AlphaFoldDB" id="A0A9P4Z0D9"/>